<evidence type="ECO:0000313" key="3">
    <source>
        <dbReference type="Proteomes" id="UP001368654"/>
    </source>
</evidence>
<organism evidence="2 3">
    <name type="scientific">Microbacterium marmarense</name>
    <dbReference type="NCBI Taxonomy" id="3122051"/>
    <lineage>
        <taxon>Bacteria</taxon>
        <taxon>Bacillati</taxon>
        <taxon>Actinomycetota</taxon>
        <taxon>Actinomycetes</taxon>
        <taxon>Micrococcales</taxon>
        <taxon>Microbacteriaceae</taxon>
        <taxon>Microbacterium</taxon>
    </lineage>
</organism>
<sequence>MKVTRLRVYPVKSLAGLDVDAADVHPWGLAEDRRWAVVAPDGSPVTAREANHLLSLRATTLDNGGLRIDGATDSLHVDAPVHAESVTVGHAGQGTALLADAAANAWLSAQLSRPLRLVWQSDPKRRAIDPAEGGLAGDHVSLADVAPLLLTSESSLTQLDEWTDAEAAPLDMVRFRPNIVVDGDPATPFAEDSWSRIQLGDVRFRVLGPCDRCVMTTIDPATLERGKEPIRTLAKHHRWDGKTWFGIWLVPELRGSRASAMIAVGEKAVAH</sequence>
<dbReference type="Pfam" id="PF03476">
    <property type="entry name" value="MOSC_N"/>
    <property type="match status" value="1"/>
</dbReference>
<gene>
    <name evidence="2" type="ORF">WDU96_09775</name>
</gene>
<dbReference type="InterPro" id="IPR005302">
    <property type="entry name" value="MoCF_Sase_C"/>
</dbReference>
<dbReference type="InterPro" id="IPR011037">
    <property type="entry name" value="Pyrv_Knase-like_insert_dom_sf"/>
</dbReference>
<feature type="domain" description="MOSC" evidence="1">
    <location>
        <begin position="122"/>
        <end position="271"/>
    </location>
</feature>
<dbReference type="SUPFAM" id="SSF141673">
    <property type="entry name" value="MOSC N-terminal domain-like"/>
    <property type="match status" value="1"/>
</dbReference>
<evidence type="ECO:0000313" key="2">
    <source>
        <dbReference type="EMBL" id="MEJ1155880.1"/>
    </source>
</evidence>
<dbReference type="PANTHER" id="PTHR14237">
    <property type="entry name" value="MOLYBDOPTERIN COFACTOR SULFURASE MOSC"/>
    <property type="match status" value="1"/>
</dbReference>
<dbReference type="PROSITE" id="PS51340">
    <property type="entry name" value="MOSC"/>
    <property type="match status" value="1"/>
</dbReference>
<dbReference type="Proteomes" id="UP001368654">
    <property type="component" value="Unassembled WGS sequence"/>
</dbReference>
<comment type="caution">
    <text evidence="2">The sequence shown here is derived from an EMBL/GenBank/DDBJ whole genome shotgun (WGS) entry which is preliminary data.</text>
</comment>
<dbReference type="PANTHER" id="PTHR14237:SF19">
    <property type="entry name" value="MITOCHONDRIAL AMIDOXIME REDUCING COMPONENT 1"/>
    <property type="match status" value="1"/>
</dbReference>
<evidence type="ECO:0000259" key="1">
    <source>
        <dbReference type="PROSITE" id="PS51340"/>
    </source>
</evidence>
<dbReference type="RefSeq" id="WP_337338290.1">
    <property type="nucleotide sequence ID" value="NZ_JBBDGL010000002.1"/>
</dbReference>
<reference evidence="2 3" key="1">
    <citation type="submission" date="2024-02" db="EMBL/GenBank/DDBJ databases">
        <authorList>
            <person name="Saticioglu I.B."/>
        </authorList>
    </citation>
    <scope>NUCLEOTIDE SEQUENCE [LARGE SCALE GENOMIC DNA]</scope>
    <source>
        <strain evidence="2 3">Mu-86</strain>
    </source>
</reference>
<dbReference type="SUPFAM" id="SSF50800">
    <property type="entry name" value="PK beta-barrel domain-like"/>
    <property type="match status" value="1"/>
</dbReference>
<dbReference type="InterPro" id="IPR005303">
    <property type="entry name" value="MOCOS_middle"/>
</dbReference>
<accession>A0ABU8LUF4</accession>
<keyword evidence="3" id="KW-1185">Reference proteome</keyword>
<dbReference type="EMBL" id="JBBDGL010000002">
    <property type="protein sequence ID" value="MEJ1155880.1"/>
    <property type="molecule type" value="Genomic_DNA"/>
</dbReference>
<name>A0ABU8LUF4_9MICO</name>
<protein>
    <submittedName>
        <fullName evidence="2">MOSC N-terminal beta barrel domain-containing protein</fullName>
    </submittedName>
</protein>
<proteinExistence type="predicted"/>
<dbReference type="Pfam" id="PF03473">
    <property type="entry name" value="MOSC"/>
    <property type="match status" value="1"/>
</dbReference>